<dbReference type="RefSeq" id="WP_147661546.1">
    <property type="nucleotide sequence ID" value="NZ_CP042905.2"/>
</dbReference>
<feature type="transmembrane region" description="Helical" evidence="1">
    <location>
        <begin position="105"/>
        <end position="130"/>
    </location>
</feature>
<evidence type="ECO:0000256" key="1">
    <source>
        <dbReference type="SAM" id="Phobius"/>
    </source>
</evidence>
<proteinExistence type="predicted"/>
<accession>A0A5B9D715</accession>
<dbReference type="EMBL" id="CP042905">
    <property type="protein sequence ID" value="QEE14597.1"/>
    <property type="molecule type" value="Genomic_DNA"/>
</dbReference>
<dbReference type="KEGG" id="psyt:DSAG12_00410"/>
<protein>
    <submittedName>
        <fullName evidence="2">Uncharacterized protein</fullName>
    </submittedName>
</protein>
<reference evidence="2 3" key="2">
    <citation type="journal article" date="2024" name="Int. J. Syst. Evol. Microbiol.">
        <title>Promethearchaeum syntrophicum gen. nov., sp. nov., an anaerobic, obligately syntrophic archaeon, the first isolate of the lineage 'Asgard' archaea, and proposal of the new archaeal phylum Promethearchaeota phyl. nov. and kingdom Promethearchaeati regn. nov.</title>
        <authorList>
            <person name="Imachi H."/>
            <person name="Nobu M.K."/>
            <person name="Kato S."/>
            <person name="Takaki Y."/>
            <person name="Miyazaki M."/>
            <person name="Miyata M."/>
            <person name="Ogawara M."/>
            <person name="Saito Y."/>
            <person name="Sakai S."/>
            <person name="Tahara Y.O."/>
            <person name="Takano Y."/>
            <person name="Tasumi E."/>
            <person name="Uematsu K."/>
            <person name="Yoshimura T."/>
            <person name="Itoh T."/>
            <person name="Ohkuma M."/>
            <person name="Takai K."/>
        </authorList>
    </citation>
    <scope>NUCLEOTIDE SEQUENCE [LARGE SCALE GENOMIC DNA]</scope>
    <source>
        <strain evidence="2 3">MK-D1</strain>
    </source>
</reference>
<keyword evidence="1" id="KW-1133">Transmembrane helix</keyword>
<gene>
    <name evidence="2" type="ORF">DSAG12_00410</name>
</gene>
<keyword evidence="1" id="KW-0472">Membrane</keyword>
<dbReference type="AlphaFoldDB" id="A0A5B9D715"/>
<dbReference type="Proteomes" id="UP000321408">
    <property type="component" value="Chromosome"/>
</dbReference>
<keyword evidence="1" id="KW-0812">Transmembrane</keyword>
<evidence type="ECO:0000313" key="3">
    <source>
        <dbReference type="Proteomes" id="UP000321408"/>
    </source>
</evidence>
<feature type="transmembrane region" description="Helical" evidence="1">
    <location>
        <begin position="136"/>
        <end position="155"/>
    </location>
</feature>
<dbReference type="GeneID" id="41328413"/>
<name>A0A5B9D715_9ARCH</name>
<keyword evidence="3" id="KW-1185">Reference proteome</keyword>
<sequence length="167" mass="19592">MSDISEKLHELQESMQKLTLLKQLGAEKLILEQENEIFHIQQEIMNINANASVDIIDTILPKKCKFCTDHLERFNEEEKLDCYEKNYSKCKKKEPKNMNLLSMNFLKVILMYLVLLGLLFAFLIITNILFTYFEGQALFVFIGAFLGMMIIIIIFRKPVRKLYKSIS</sequence>
<evidence type="ECO:0000313" key="2">
    <source>
        <dbReference type="EMBL" id="QEE14597.1"/>
    </source>
</evidence>
<organism evidence="2 3">
    <name type="scientific">Promethearchaeum syntrophicum</name>
    <dbReference type="NCBI Taxonomy" id="2594042"/>
    <lineage>
        <taxon>Archaea</taxon>
        <taxon>Promethearchaeati</taxon>
        <taxon>Promethearchaeota</taxon>
        <taxon>Promethearchaeia</taxon>
        <taxon>Promethearchaeales</taxon>
        <taxon>Promethearchaeaceae</taxon>
        <taxon>Promethearchaeum</taxon>
    </lineage>
</organism>
<reference evidence="2 3" key="1">
    <citation type="journal article" date="2020" name="Nature">
        <title>Isolation of an archaeon at the prokaryote-eukaryote interface.</title>
        <authorList>
            <person name="Imachi H."/>
            <person name="Nobu M.K."/>
            <person name="Nakahara N."/>
            <person name="Morono Y."/>
            <person name="Ogawara M."/>
            <person name="Takaki Y."/>
            <person name="Takano Y."/>
            <person name="Uematsu K."/>
            <person name="Ikuta T."/>
            <person name="Ito M."/>
            <person name="Matsui Y."/>
            <person name="Miyazaki M."/>
            <person name="Murata K."/>
            <person name="Saito Y."/>
            <person name="Sakai S."/>
            <person name="Song C."/>
            <person name="Tasumi E."/>
            <person name="Yamanaka Y."/>
            <person name="Yamaguchi T."/>
            <person name="Kamagata Y."/>
            <person name="Tamaki H."/>
            <person name="Takai K."/>
        </authorList>
    </citation>
    <scope>NUCLEOTIDE SEQUENCE [LARGE SCALE GENOMIC DNA]</scope>
    <source>
        <strain evidence="2 3">MK-D1</strain>
    </source>
</reference>